<dbReference type="PIRSF" id="PIRSF000190">
    <property type="entry name" value="Pyd_amn-ph_oxd"/>
    <property type="match status" value="1"/>
</dbReference>
<organism evidence="13">
    <name type="scientific">uncultured Thermomicrobiales bacterium</name>
    <dbReference type="NCBI Taxonomy" id="1645740"/>
    <lineage>
        <taxon>Bacteria</taxon>
        <taxon>Pseudomonadati</taxon>
        <taxon>Thermomicrobiota</taxon>
        <taxon>Thermomicrobia</taxon>
        <taxon>Thermomicrobiales</taxon>
        <taxon>environmental samples</taxon>
    </lineage>
</organism>
<evidence type="ECO:0000256" key="3">
    <source>
        <dbReference type="ARBA" id="ARBA00022630"/>
    </source>
</evidence>
<sequence>MAATDGRDDSERDAAIAHLRQDYKRAELVEGDVDPDPIAQFAAWFAAARDAQLVEPNAMIVATVSPDGQPSARTVLLKAFDDRGFVFYTNYGSQKGRDLATNPRAALLFYWGELERQVRIEGTVARVDRAETERYFAGRPFGSRIGALASRQSEPVASREVLAADFARLENAYRGGEVPVPDDWGGYRLAPTSIEFWQGRPNRLHDRLRYRADPSRRWTVERLSP</sequence>
<keyword evidence="3" id="KW-0285">Flavoprotein</keyword>
<evidence type="ECO:0000256" key="2">
    <source>
        <dbReference type="ARBA" id="ARBA00011738"/>
    </source>
</evidence>
<dbReference type="GO" id="GO:0010181">
    <property type="term" value="F:FMN binding"/>
    <property type="evidence" value="ECO:0007669"/>
    <property type="project" value="UniProtKB-UniRule"/>
</dbReference>
<feature type="domain" description="Pyridoxine 5'-phosphate oxidase dimerisation C-terminal" evidence="12">
    <location>
        <begin position="184"/>
        <end position="225"/>
    </location>
</feature>
<evidence type="ECO:0000256" key="7">
    <source>
        <dbReference type="ARBA" id="ARBA00060587"/>
    </source>
</evidence>
<dbReference type="NCBIfam" id="TIGR00558">
    <property type="entry name" value="pdxH"/>
    <property type="match status" value="1"/>
</dbReference>
<feature type="binding site" evidence="9">
    <location>
        <position position="139"/>
    </location>
    <ligand>
        <name>substrate</name>
    </ligand>
</feature>
<dbReference type="EC" id="1.4.3.5" evidence="8"/>
<dbReference type="InterPro" id="IPR019740">
    <property type="entry name" value="Pyridox_Oxase_CS"/>
</dbReference>
<keyword evidence="5 13" id="KW-0560">Oxidoreductase</keyword>
<dbReference type="GO" id="GO:0004733">
    <property type="term" value="F:pyridoxamine phosphate oxidase activity"/>
    <property type="evidence" value="ECO:0007669"/>
    <property type="project" value="UniProtKB-UniRule"/>
</dbReference>
<dbReference type="InterPro" id="IPR019576">
    <property type="entry name" value="Pyridoxamine_oxidase_dimer_C"/>
</dbReference>
<protein>
    <recommendedName>
        <fullName evidence="8">Pyridoxamine 5'-phosphate oxidase</fullName>
        <ecNumber evidence="8">1.4.3.5</ecNumber>
    </recommendedName>
</protein>
<feature type="binding site" evidence="10">
    <location>
        <position position="207"/>
    </location>
    <ligand>
        <name>FMN</name>
        <dbReference type="ChEBI" id="CHEBI:58210"/>
    </ligand>
</feature>
<feature type="binding site" evidence="10">
    <location>
        <position position="95"/>
    </location>
    <ligand>
        <name>FMN</name>
        <dbReference type="ChEBI" id="CHEBI:58210"/>
    </ligand>
</feature>
<evidence type="ECO:0000256" key="9">
    <source>
        <dbReference type="PIRSR" id="PIRSR000190-1"/>
    </source>
</evidence>
<dbReference type="FunFam" id="2.30.110.10:FF:000020">
    <property type="entry name" value="PNPO isoform 11"/>
    <property type="match status" value="1"/>
</dbReference>
<evidence type="ECO:0000259" key="11">
    <source>
        <dbReference type="Pfam" id="PF01243"/>
    </source>
</evidence>
<dbReference type="PROSITE" id="PS01064">
    <property type="entry name" value="PYRIDOX_OXIDASE"/>
    <property type="match status" value="1"/>
</dbReference>
<dbReference type="Pfam" id="PF10590">
    <property type="entry name" value="PNP_phzG_C"/>
    <property type="match status" value="1"/>
</dbReference>
<dbReference type="EMBL" id="CADCWG010000149">
    <property type="protein sequence ID" value="CAA9557758.1"/>
    <property type="molecule type" value="Genomic_DNA"/>
</dbReference>
<feature type="binding site" evidence="10">
    <location>
        <position position="117"/>
    </location>
    <ligand>
        <name>FMN</name>
        <dbReference type="ChEBI" id="CHEBI:58210"/>
    </ligand>
</feature>
<evidence type="ECO:0000259" key="12">
    <source>
        <dbReference type="Pfam" id="PF10590"/>
    </source>
</evidence>
<dbReference type="PANTHER" id="PTHR10851">
    <property type="entry name" value="PYRIDOXINE-5-PHOSPHATE OXIDASE"/>
    <property type="match status" value="1"/>
</dbReference>
<dbReference type="Pfam" id="PF01243">
    <property type="entry name" value="PNPOx_N"/>
    <property type="match status" value="1"/>
</dbReference>
<feature type="domain" description="Pyridoxamine 5'-phosphate oxidase N-terminal" evidence="11">
    <location>
        <begin position="50"/>
        <end position="170"/>
    </location>
</feature>
<gene>
    <name evidence="13" type="ORF">AVDCRST_MAG49-2243</name>
</gene>
<comment type="subunit">
    <text evidence="2">Homodimer.</text>
</comment>
<feature type="binding site" evidence="9">
    <location>
        <position position="135"/>
    </location>
    <ligand>
        <name>substrate</name>
    </ligand>
</feature>
<feature type="binding site" evidence="10">
    <location>
        <begin position="152"/>
        <end position="153"/>
    </location>
    <ligand>
        <name>FMN</name>
        <dbReference type="ChEBI" id="CHEBI:58210"/>
    </ligand>
</feature>
<dbReference type="HAMAP" id="MF_01629">
    <property type="entry name" value="PdxH"/>
    <property type="match status" value="1"/>
</dbReference>
<dbReference type="GO" id="GO:0008615">
    <property type="term" value="P:pyridoxine biosynthetic process"/>
    <property type="evidence" value="ECO:0007669"/>
    <property type="project" value="UniProtKB-UniRule"/>
</dbReference>
<evidence type="ECO:0000256" key="1">
    <source>
        <dbReference type="ARBA" id="ARBA00007301"/>
    </source>
</evidence>
<dbReference type="NCBIfam" id="NF004231">
    <property type="entry name" value="PRK05679.1"/>
    <property type="match status" value="1"/>
</dbReference>
<evidence type="ECO:0000256" key="4">
    <source>
        <dbReference type="ARBA" id="ARBA00022643"/>
    </source>
</evidence>
<accession>A0A6J4URF5</accession>
<evidence type="ECO:0000313" key="13">
    <source>
        <dbReference type="EMBL" id="CAA9557758.1"/>
    </source>
</evidence>
<evidence type="ECO:0000256" key="5">
    <source>
        <dbReference type="ARBA" id="ARBA00023002"/>
    </source>
</evidence>
<feature type="binding site" evidence="9">
    <location>
        <begin position="20"/>
        <end position="23"/>
    </location>
    <ligand>
        <name>substrate</name>
    </ligand>
</feature>
<comment type="cofactor">
    <cofactor evidence="10">
        <name>FMN</name>
        <dbReference type="ChEBI" id="CHEBI:58210"/>
    </cofactor>
    <text evidence="10">Binds 1 FMN per subunit.</text>
</comment>
<evidence type="ECO:0000256" key="10">
    <source>
        <dbReference type="PIRSR" id="PIRSR000190-2"/>
    </source>
</evidence>
<dbReference type="AlphaFoldDB" id="A0A6J4URF5"/>
<keyword evidence="6" id="KW-0664">Pyridoxine biosynthesis</keyword>
<feature type="binding site" evidence="9">
    <location>
        <begin position="203"/>
        <end position="205"/>
    </location>
    <ligand>
        <name>substrate</name>
    </ligand>
</feature>
<feature type="binding site" evidence="9">
    <location>
        <position position="78"/>
    </location>
    <ligand>
        <name>substrate</name>
    </ligand>
</feature>
<dbReference type="SUPFAM" id="SSF50475">
    <property type="entry name" value="FMN-binding split barrel"/>
    <property type="match status" value="1"/>
</dbReference>
<dbReference type="InterPro" id="IPR012349">
    <property type="entry name" value="Split_barrel_FMN-bd"/>
</dbReference>
<keyword evidence="4 10" id="KW-0288">FMN</keyword>
<reference evidence="13" key="1">
    <citation type="submission" date="2020-02" db="EMBL/GenBank/DDBJ databases">
        <authorList>
            <person name="Meier V. D."/>
        </authorList>
    </citation>
    <scope>NUCLEOTIDE SEQUENCE</scope>
    <source>
        <strain evidence="13">AVDCRST_MAG49</strain>
    </source>
</reference>
<evidence type="ECO:0000256" key="6">
    <source>
        <dbReference type="ARBA" id="ARBA00023096"/>
    </source>
</evidence>
<dbReference type="Gene3D" id="2.30.110.10">
    <property type="entry name" value="Electron Transport, Fmn-binding Protein, Chain A"/>
    <property type="match status" value="1"/>
</dbReference>
<dbReference type="InterPro" id="IPR000659">
    <property type="entry name" value="Pyridox_Oxase"/>
</dbReference>
<dbReference type="InterPro" id="IPR011576">
    <property type="entry name" value="Pyridox_Oxase_N"/>
</dbReference>
<name>A0A6J4URF5_9BACT</name>
<feature type="binding site" evidence="10">
    <location>
        <begin position="73"/>
        <end position="78"/>
    </location>
    <ligand>
        <name>FMN</name>
        <dbReference type="ChEBI" id="CHEBI:58210"/>
    </ligand>
</feature>
<dbReference type="PANTHER" id="PTHR10851:SF0">
    <property type="entry name" value="PYRIDOXINE-5'-PHOSPHATE OXIDASE"/>
    <property type="match status" value="1"/>
</dbReference>
<feature type="binding site" evidence="9">
    <location>
        <position position="143"/>
    </location>
    <ligand>
        <name>substrate</name>
    </ligand>
</feature>
<comment type="pathway">
    <text evidence="7">Cofactor metabolism.</text>
</comment>
<proteinExistence type="inferred from homology"/>
<evidence type="ECO:0000256" key="8">
    <source>
        <dbReference type="NCBIfam" id="TIGR00558"/>
    </source>
</evidence>
<feature type="binding site" evidence="10">
    <location>
        <begin position="88"/>
        <end position="89"/>
    </location>
    <ligand>
        <name>FMN</name>
        <dbReference type="ChEBI" id="CHEBI:58210"/>
    </ligand>
</feature>
<comment type="similarity">
    <text evidence="1">Belongs to the pyridoxamine 5'-phosphate oxidase family.</text>
</comment>
<feature type="binding site" evidence="10">
    <location>
        <position position="197"/>
    </location>
    <ligand>
        <name>FMN</name>
        <dbReference type="ChEBI" id="CHEBI:58210"/>
    </ligand>
</feature>